<dbReference type="Pfam" id="PF00249">
    <property type="entry name" value="Myb_DNA-binding"/>
    <property type="match status" value="2"/>
</dbReference>
<dbReference type="SUPFAM" id="SSF46689">
    <property type="entry name" value="Homeodomain-like"/>
    <property type="match status" value="1"/>
</dbReference>
<dbReference type="InterPro" id="IPR015495">
    <property type="entry name" value="Myb_TF_plants"/>
</dbReference>
<name>A0A438EXS8_VITVI</name>
<keyword evidence="4" id="KW-0238">DNA-binding</keyword>
<dbReference type="InterPro" id="IPR009057">
    <property type="entry name" value="Homeodomain-like_sf"/>
</dbReference>
<feature type="domain" description="Myb-like" evidence="8">
    <location>
        <begin position="73"/>
        <end position="123"/>
    </location>
</feature>
<dbReference type="PROSITE" id="PS50090">
    <property type="entry name" value="MYB_LIKE"/>
    <property type="match status" value="2"/>
</dbReference>
<evidence type="ECO:0000313" key="10">
    <source>
        <dbReference type="EMBL" id="RVW52212.1"/>
    </source>
</evidence>
<feature type="domain" description="HTH myb-type" evidence="9">
    <location>
        <begin position="73"/>
        <end position="127"/>
    </location>
</feature>
<sequence length="228" mass="25355">MGVNHSSNPALEMGRPPCFEDGLNKGVWTAHEDEVLGNYVKLHGEGKWVNVAKATGLKRSAKSCRLRWLNYLKPDIKRGNIALDEEDLIIRLHRLLGNRWSLIAKRLPGRTDNEIKNYWHSTLKKKVQESSSNHCKSKKKPMMEPSAESAESLKMDSCLSPTKIFHAVEPSIDGGLGKEMVAEQPPESGDEIFPKNFASFSEFDSMTVGECGINGCQDDPLPSFSDLG</sequence>
<evidence type="ECO:0000256" key="6">
    <source>
        <dbReference type="ARBA" id="ARBA00023163"/>
    </source>
</evidence>
<evidence type="ECO:0000256" key="1">
    <source>
        <dbReference type="ARBA" id="ARBA00004123"/>
    </source>
</evidence>
<gene>
    <name evidence="10" type="primary">C1_5</name>
    <name evidence="10" type="ORF">CK203_077303</name>
</gene>
<protein>
    <submittedName>
        <fullName evidence="10">Anthocyanin regulatory C1 protein</fullName>
    </submittedName>
</protein>
<dbReference type="CDD" id="cd00167">
    <property type="entry name" value="SANT"/>
    <property type="match status" value="2"/>
</dbReference>
<dbReference type="FunFam" id="1.10.10.60:FF:000011">
    <property type="entry name" value="Myb transcription factor"/>
    <property type="match status" value="1"/>
</dbReference>
<keyword evidence="3" id="KW-0805">Transcription regulation</keyword>
<evidence type="ECO:0000256" key="7">
    <source>
        <dbReference type="ARBA" id="ARBA00023242"/>
    </source>
</evidence>
<dbReference type="GO" id="GO:0003677">
    <property type="term" value="F:DNA binding"/>
    <property type="evidence" value="ECO:0007669"/>
    <property type="project" value="UniProtKB-KW"/>
</dbReference>
<evidence type="ECO:0000313" key="11">
    <source>
        <dbReference type="Proteomes" id="UP000288805"/>
    </source>
</evidence>
<evidence type="ECO:0000256" key="5">
    <source>
        <dbReference type="ARBA" id="ARBA00023159"/>
    </source>
</evidence>
<dbReference type="PANTHER" id="PTHR47999">
    <property type="entry name" value="TRANSCRIPTION FACTOR MYB8-RELATED-RELATED"/>
    <property type="match status" value="1"/>
</dbReference>
<keyword evidence="6" id="KW-0804">Transcription</keyword>
<accession>A0A438EXS8</accession>
<evidence type="ECO:0000256" key="3">
    <source>
        <dbReference type="ARBA" id="ARBA00023015"/>
    </source>
</evidence>
<dbReference type="Gene3D" id="1.10.10.60">
    <property type="entry name" value="Homeodomain-like"/>
    <property type="match status" value="2"/>
</dbReference>
<comment type="subcellular location">
    <subcellularLocation>
        <location evidence="1">Nucleus</location>
    </subcellularLocation>
</comment>
<evidence type="ECO:0000256" key="4">
    <source>
        <dbReference type="ARBA" id="ARBA00023125"/>
    </source>
</evidence>
<keyword evidence="5" id="KW-0010">Activator</keyword>
<dbReference type="InterPro" id="IPR017930">
    <property type="entry name" value="Myb_dom"/>
</dbReference>
<keyword evidence="2" id="KW-0677">Repeat</keyword>
<evidence type="ECO:0000256" key="2">
    <source>
        <dbReference type="ARBA" id="ARBA00022737"/>
    </source>
</evidence>
<reference evidence="10 11" key="1">
    <citation type="journal article" date="2018" name="PLoS Genet.">
        <title>Population sequencing reveals clonal diversity and ancestral inbreeding in the grapevine cultivar Chardonnay.</title>
        <authorList>
            <person name="Roach M.J."/>
            <person name="Johnson D.L."/>
            <person name="Bohlmann J."/>
            <person name="van Vuuren H.J."/>
            <person name="Jones S.J."/>
            <person name="Pretorius I.S."/>
            <person name="Schmidt S.A."/>
            <person name="Borneman A.R."/>
        </authorList>
    </citation>
    <scope>NUCLEOTIDE SEQUENCE [LARGE SCALE GENOMIC DNA]</scope>
    <source>
        <strain evidence="11">cv. Chardonnay</strain>
        <tissue evidence="10">Leaf</tissue>
    </source>
</reference>
<feature type="domain" description="Myb-like" evidence="8">
    <location>
        <begin position="20"/>
        <end position="72"/>
    </location>
</feature>
<keyword evidence="7" id="KW-0539">Nucleus</keyword>
<dbReference type="GO" id="GO:0005634">
    <property type="term" value="C:nucleus"/>
    <property type="evidence" value="ECO:0007669"/>
    <property type="project" value="UniProtKB-SubCell"/>
</dbReference>
<proteinExistence type="predicted"/>
<evidence type="ECO:0000259" key="8">
    <source>
        <dbReference type="PROSITE" id="PS50090"/>
    </source>
</evidence>
<organism evidence="10 11">
    <name type="scientific">Vitis vinifera</name>
    <name type="common">Grape</name>
    <dbReference type="NCBI Taxonomy" id="29760"/>
    <lineage>
        <taxon>Eukaryota</taxon>
        <taxon>Viridiplantae</taxon>
        <taxon>Streptophyta</taxon>
        <taxon>Embryophyta</taxon>
        <taxon>Tracheophyta</taxon>
        <taxon>Spermatophyta</taxon>
        <taxon>Magnoliopsida</taxon>
        <taxon>eudicotyledons</taxon>
        <taxon>Gunneridae</taxon>
        <taxon>Pentapetalae</taxon>
        <taxon>rosids</taxon>
        <taxon>Vitales</taxon>
        <taxon>Vitaceae</taxon>
        <taxon>Viteae</taxon>
        <taxon>Vitis</taxon>
    </lineage>
</organism>
<dbReference type="EMBL" id="QGNW01001171">
    <property type="protein sequence ID" value="RVW52212.1"/>
    <property type="molecule type" value="Genomic_DNA"/>
</dbReference>
<dbReference type="SMART" id="SM00717">
    <property type="entry name" value="SANT"/>
    <property type="match status" value="2"/>
</dbReference>
<comment type="caution">
    <text evidence="10">The sequence shown here is derived from an EMBL/GenBank/DDBJ whole genome shotgun (WGS) entry which is preliminary data.</text>
</comment>
<dbReference type="PANTHER" id="PTHR47999:SF96">
    <property type="entry name" value="TRANSCRIPTION REPRESSOR MYB6-LIKE"/>
    <property type="match status" value="1"/>
</dbReference>
<dbReference type="InterPro" id="IPR001005">
    <property type="entry name" value="SANT/Myb"/>
</dbReference>
<dbReference type="PROSITE" id="PS51294">
    <property type="entry name" value="HTH_MYB"/>
    <property type="match status" value="2"/>
</dbReference>
<dbReference type="AlphaFoldDB" id="A0A438EXS8"/>
<feature type="domain" description="HTH myb-type" evidence="9">
    <location>
        <begin position="20"/>
        <end position="72"/>
    </location>
</feature>
<dbReference type="FunFam" id="1.10.10.60:FF:000302">
    <property type="entry name" value="Transcription factor TT2"/>
    <property type="match status" value="1"/>
</dbReference>
<dbReference type="Proteomes" id="UP000288805">
    <property type="component" value="Unassembled WGS sequence"/>
</dbReference>
<evidence type="ECO:0000259" key="9">
    <source>
        <dbReference type="PROSITE" id="PS51294"/>
    </source>
</evidence>